<name>A0A9N7VGB4_PLEPL</name>
<evidence type="ECO:0000313" key="2">
    <source>
        <dbReference type="EMBL" id="CAB1449120.1"/>
    </source>
</evidence>
<reference evidence="2" key="1">
    <citation type="submission" date="2020-03" db="EMBL/GenBank/DDBJ databases">
        <authorList>
            <person name="Weist P."/>
        </authorList>
    </citation>
    <scope>NUCLEOTIDE SEQUENCE</scope>
</reference>
<feature type="region of interest" description="Disordered" evidence="1">
    <location>
        <begin position="35"/>
        <end position="77"/>
    </location>
</feature>
<dbReference type="EMBL" id="CADEAL010004003">
    <property type="protein sequence ID" value="CAB1449120.1"/>
    <property type="molecule type" value="Genomic_DNA"/>
</dbReference>
<accession>A0A9N7VGB4</accession>
<comment type="caution">
    <text evidence="2">The sequence shown here is derived from an EMBL/GenBank/DDBJ whole genome shotgun (WGS) entry which is preliminary data.</text>
</comment>
<keyword evidence="3" id="KW-1185">Reference proteome</keyword>
<dbReference type="Proteomes" id="UP001153269">
    <property type="component" value="Unassembled WGS sequence"/>
</dbReference>
<dbReference type="AlphaFoldDB" id="A0A9N7VGB4"/>
<evidence type="ECO:0000256" key="1">
    <source>
        <dbReference type="SAM" id="MobiDB-lite"/>
    </source>
</evidence>
<gene>
    <name evidence="2" type="ORF">PLEPLA_LOCUS36800</name>
</gene>
<evidence type="ECO:0000313" key="3">
    <source>
        <dbReference type="Proteomes" id="UP001153269"/>
    </source>
</evidence>
<protein>
    <submittedName>
        <fullName evidence="2">Uncharacterized protein</fullName>
    </submittedName>
</protein>
<proteinExistence type="predicted"/>
<sequence>MDSNTDRWCASRSHPLTELHSVARLFAHVKTCEGKRHHQPSHSNSTCNRVQTAPTTAPPPLLADSHPSRRKATAKKRRVKRSCSGSVDDLALVCVEDFWLLWVVHHHLAGGLSVVLEEAQLPRGVQPRVLNFSSPQLQAQPPACRISPHAPHLAPLLMGGPPLSVQCRDLMDRIIRADCLLVLIGYHT</sequence>
<feature type="compositionally biased region" description="Polar residues" evidence="1">
    <location>
        <begin position="41"/>
        <end position="51"/>
    </location>
</feature>
<organism evidence="2 3">
    <name type="scientific">Pleuronectes platessa</name>
    <name type="common">European plaice</name>
    <dbReference type="NCBI Taxonomy" id="8262"/>
    <lineage>
        <taxon>Eukaryota</taxon>
        <taxon>Metazoa</taxon>
        <taxon>Chordata</taxon>
        <taxon>Craniata</taxon>
        <taxon>Vertebrata</taxon>
        <taxon>Euteleostomi</taxon>
        <taxon>Actinopterygii</taxon>
        <taxon>Neopterygii</taxon>
        <taxon>Teleostei</taxon>
        <taxon>Neoteleostei</taxon>
        <taxon>Acanthomorphata</taxon>
        <taxon>Carangaria</taxon>
        <taxon>Pleuronectiformes</taxon>
        <taxon>Pleuronectoidei</taxon>
        <taxon>Pleuronectidae</taxon>
        <taxon>Pleuronectes</taxon>
    </lineage>
</organism>
<feature type="compositionally biased region" description="Basic residues" evidence="1">
    <location>
        <begin position="68"/>
        <end position="77"/>
    </location>
</feature>